<feature type="region of interest" description="Disordered" evidence="1">
    <location>
        <begin position="49"/>
        <end position="71"/>
    </location>
</feature>
<sequence>MDNAFKLILREAYNRPTGDPIYILAASKKRELGVKETREIPRLGLQFSGWRSREDDSQAPGSGDAVGDERMPDVCNPRFLYSRCLRHEFAFPQND</sequence>
<dbReference type="Proteomes" id="UP000326396">
    <property type="component" value="Linkage Group LG13"/>
</dbReference>
<evidence type="ECO:0000313" key="2">
    <source>
        <dbReference type="EMBL" id="KAD6119687.1"/>
    </source>
</evidence>
<organism evidence="2 3">
    <name type="scientific">Mikania micrantha</name>
    <name type="common">bitter vine</name>
    <dbReference type="NCBI Taxonomy" id="192012"/>
    <lineage>
        <taxon>Eukaryota</taxon>
        <taxon>Viridiplantae</taxon>
        <taxon>Streptophyta</taxon>
        <taxon>Embryophyta</taxon>
        <taxon>Tracheophyta</taxon>
        <taxon>Spermatophyta</taxon>
        <taxon>Magnoliopsida</taxon>
        <taxon>eudicotyledons</taxon>
        <taxon>Gunneridae</taxon>
        <taxon>Pentapetalae</taxon>
        <taxon>asterids</taxon>
        <taxon>campanulids</taxon>
        <taxon>Asterales</taxon>
        <taxon>Asteraceae</taxon>
        <taxon>Asteroideae</taxon>
        <taxon>Heliantheae alliance</taxon>
        <taxon>Eupatorieae</taxon>
        <taxon>Mikania</taxon>
    </lineage>
</organism>
<dbReference type="AlphaFoldDB" id="A0A5N6PEC8"/>
<comment type="caution">
    <text evidence="2">The sequence shown here is derived from an EMBL/GenBank/DDBJ whole genome shotgun (WGS) entry which is preliminary data.</text>
</comment>
<evidence type="ECO:0000313" key="3">
    <source>
        <dbReference type="Proteomes" id="UP000326396"/>
    </source>
</evidence>
<protein>
    <submittedName>
        <fullName evidence="2">Uncharacterized protein</fullName>
    </submittedName>
</protein>
<proteinExistence type="predicted"/>
<reference evidence="2 3" key="1">
    <citation type="submission" date="2019-05" db="EMBL/GenBank/DDBJ databases">
        <title>Mikania micrantha, genome provides insights into the molecular mechanism of rapid growth.</title>
        <authorList>
            <person name="Liu B."/>
        </authorList>
    </citation>
    <scope>NUCLEOTIDE SEQUENCE [LARGE SCALE GENOMIC DNA]</scope>
    <source>
        <strain evidence="2">NLD-2019</strain>
        <tissue evidence="2">Leaf</tissue>
    </source>
</reference>
<gene>
    <name evidence="2" type="ORF">E3N88_10958</name>
</gene>
<dbReference type="EMBL" id="SZYD01000005">
    <property type="protein sequence ID" value="KAD6119687.1"/>
    <property type="molecule type" value="Genomic_DNA"/>
</dbReference>
<evidence type="ECO:0000256" key="1">
    <source>
        <dbReference type="SAM" id="MobiDB-lite"/>
    </source>
</evidence>
<accession>A0A5N6PEC8</accession>
<name>A0A5N6PEC8_9ASTR</name>
<keyword evidence="3" id="KW-1185">Reference proteome</keyword>